<reference evidence="1" key="1">
    <citation type="submission" date="2015-06" db="UniProtKB">
        <authorList>
            <consortium name="EnsemblPlants"/>
        </authorList>
    </citation>
    <scope>IDENTIFICATION</scope>
</reference>
<evidence type="ECO:0000313" key="1">
    <source>
        <dbReference type="EnsemblPlants" id="EMT07260"/>
    </source>
</evidence>
<evidence type="ECO:0008006" key="2">
    <source>
        <dbReference type="Google" id="ProtNLM"/>
    </source>
</evidence>
<dbReference type="PANTHER" id="PTHR36140">
    <property type="entry name" value="F-BOX DOMAIN-CONTAINING PROTEIN-RELATED"/>
    <property type="match status" value="1"/>
</dbReference>
<proteinExistence type="predicted"/>
<dbReference type="InterPro" id="IPR036047">
    <property type="entry name" value="F-box-like_dom_sf"/>
</dbReference>
<accession>M8B134</accession>
<dbReference type="PANTHER" id="PTHR36140:SF9">
    <property type="entry name" value="F-BOX DOMAIN CONTAINING PROTEIN"/>
    <property type="match status" value="1"/>
</dbReference>
<dbReference type="EnsemblPlants" id="EMT07260">
    <property type="protein sequence ID" value="EMT07260"/>
    <property type="gene ID" value="F775_03357"/>
</dbReference>
<organism evidence="1">
    <name type="scientific">Aegilops tauschii</name>
    <name type="common">Tausch's goatgrass</name>
    <name type="synonym">Aegilops squarrosa</name>
    <dbReference type="NCBI Taxonomy" id="37682"/>
    <lineage>
        <taxon>Eukaryota</taxon>
        <taxon>Viridiplantae</taxon>
        <taxon>Streptophyta</taxon>
        <taxon>Embryophyta</taxon>
        <taxon>Tracheophyta</taxon>
        <taxon>Spermatophyta</taxon>
        <taxon>Magnoliopsida</taxon>
        <taxon>Liliopsida</taxon>
        <taxon>Poales</taxon>
        <taxon>Poaceae</taxon>
        <taxon>BOP clade</taxon>
        <taxon>Pooideae</taxon>
        <taxon>Triticodae</taxon>
        <taxon>Triticeae</taxon>
        <taxon>Triticinae</taxon>
        <taxon>Aegilops</taxon>
    </lineage>
</organism>
<dbReference type="AlphaFoldDB" id="M8B134"/>
<protein>
    <recommendedName>
        <fullName evidence="2">F-box domain-containing protein</fullName>
    </recommendedName>
</protein>
<sequence length="352" mass="38972">MGQRKLRPSGAAASASYFRIKKDRRHCFSKKKKKNRHHHHHEVASGGPTASLCADALADIFTRLPGAAVVVRCAATCRRWGRLVATRAAVISCCLPPLGLFHQEKDWPTTRGRDAASSPRPCFVPTASAARFLCEGREPLGVAVPDHGHGLLDHSRPVACRNGRLVLELRRHRRQDRATDGLRLAVCNPMTSDNIVLIPPLVLAGKNKTKILNYGCALLSSHDLCPPGCRNFFRILLIYNHHRGGGLSTMTSTPVRYVPSAFREIVPMKQMGKLMDVAYYPPAIKLRWFGEKSGILLFTMGERSGHNGTYMLNLREEVVDKVAGEGHSWKNLLGYEMDMAAYLASVGQRSFT</sequence>
<dbReference type="SUPFAM" id="SSF81383">
    <property type="entry name" value="F-box domain"/>
    <property type="match status" value="1"/>
</dbReference>
<name>M8B134_AEGTA</name>
<dbReference type="ExpressionAtlas" id="M8B134">
    <property type="expression patterns" value="baseline"/>
</dbReference>